<evidence type="ECO:0000256" key="5">
    <source>
        <dbReference type="ARBA" id="ARBA00022679"/>
    </source>
</evidence>
<comment type="pathway">
    <text evidence="2">Lipid metabolism.</text>
</comment>
<dbReference type="SUPFAM" id="SSF69593">
    <property type="entry name" value="Glycerol-3-phosphate (1)-acyltransferase"/>
    <property type="match status" value="1"/>
</dbReference>
<feature type="transmembrane region" description="Helical" evidence="15">
    <location>
        <begin position="158"/>
        <end position="176"/>
    </location>
</feature>
<keyword evidence="6 15" id="KW-0812">Transmembrane</keyword>
<feature type="domain" description="Phospholipid/glycerol acyltransferase" evidence="16">
    <location>
        <begin position="244"/>
        <end position="355"/>
    </location>
</feature>
<keyword evidence="4" id="KW-0444">Lipid biosynthesis</keyword>
<evidence type="ECO:0000313" key="18">
    <source>
        <dbReference type="WBParaSite" id="SMUV_0000537201-mRNA-1"/>
    </source>
</evidence>
<evidence type="ECO:0000256" key="3">
    <source>
        <dbReference type="ARBA" id="ARBA00008655"/>
    </source>
</evidence>
<evidence type="ECO:0000256" key="2">
    <source>
        <dbReference type="ARBA" id="ARBA00005189"/>
    </source>
</evidence>
<protein>
    <submittedName>
        <fullName evidence="18">PlsC domain-containing protein</fullName>
    </submittedName>
</protein>
<evidence type="ECO:0000256" key="12">
    <source>
        <dbReference type="ARBA" id="ARBA00023315"/>
    </source>
</evidence>
<dbReference type="CDD" id="cd07991">
    <property type="entry name" value="LPLAT_LPCAT1-like"/>
    <property type="match status" value="1"/>
</dbReference>
<evidence type="ECO:0000256" key="10">
    <source>
        <dbReference type="ARBA" id="ARBA00023209"/>
    </source>
</evidence>
<dbReference type="Proteomes" id="UP000046393">
    <property type="component" value="Unplaced"/>
</dbReference>
<dbReference type="STRING" id="451379.A0A0N5ALF4"/>
<dbReference type="AlphaFoldDB" id="A0A0N5ALF4"/>
<evidence type="ECO:0000256" key="13">
    <source>
        <dbReference type="ARBA" id="ARBA00025707"/>
    </source>
</evidence>
<dbReference type="Pfam" id="PF01553">
    <property type="entry name" value="Acyltransferase"/>
    <property type="match status" value="1"/>
</dbReference>
<dbReference type="GO" id="GO:0016020">
    <property type="term" value="C:membrane"/>
    <property type="evidence" value="ECO:0007669"/>
    <property type="project" value="UniProtKB-SubCell"/>
</dbReference>
<feature type="transmembrane region" description="Helical" evidence="15">
    <location>
        <begin position="12"/>
        <end position="31"/>
    </location>
</feature>
<feature type="compositionally biased region" description="Basic and acidic residues" evidence="14">
    <location>
        <begin position="453"/>
        <end position="463"/>
    </location>
</feature>
<evidence type="ECO:0000256" key="8">
    <source>
        <dbReference type="ARBA" id="ARBA00023098"/>
    </source>
</evidence>
<comment type="pathway">
    <text evidence="13">Phospholipid metabolism.</text>
</comment>
<evidence type="ECO:0000256" key="1">
    <source>
        <dbReference type="ARBA" id="ARBA00004370"/>
    </source>
</evidence>
<sequence>LYFVIYSNKILAFLFPPVLFIVLTIIVLATFGKSFGIRQKYITFLIKTFEVSFWFYILRNVGDWFFGLQYRNLKRRLLWKHSAFEGIIHREATIPSELGDYEKNVSSKGWAMIQDSTEFLKAGIEAIIEDDVTSRFKAEELATWNMLSRTRMPFCNSTNWKLTLLWMLGFIVRYVILFPPRFIVFFVGFIFLFVSTAAIGLLPNGFLKQNLNEKCMLLCHQIMSRSFTTVVYFHNRENRAHSGGICVANHTSPIDVLILGLDNVYALVGQKHTGFLGVLQRALSRSSSHVWFERSESKDRALVAARLREHVNDPNKLPILIFPEGTCINNTSVMMFKKGCFEAGTTIWPIAMKYDPLFGDAFWNSSEQGWCEYLLRMMTSWAIICNVWYLPPMTKKLEESGIEFANRVKREIAVRGGLVDLEWDGGLKRTKVPKKMLAEQQERYAKRLSRYKSCSEAETKDDSQTAQTMAKRQKSKHELGDDAESGIQHLLLDPPTVTS</sequence>
<evidence type="ECO:0000256" key="15">
    <source>
        <dbReference type="SAM" id="Phobius"/>
    </source>
</evidence>
<evidence type="ECO:0000256" key="14">
    <source>
        <dbReference type="SAM" id="MobiDB-lite"/>
    </source>
</evidence>
<evidence type="ECO:0000256" key="7">
    <source>
        <dbReference type="ARBA" id="ARBA00022989"/>
    </source>
</evidence>
<feature type="transmembrane region" description="Helical" evidence="15">
    <location>
        <begin position="182"/>
        <end position="202"/>
    </location>
</feature>
<feature type="region of interest" description="Disordered" evidence="14">
    <location>
        <begin position="451"/>
        <end position="499"/>
    </location>
</feature>
<organism evidence="17 18">
    <name type="scientific">Syphacia muris</name>
    <dbReference type="NCBI Taxonomy" id="451379"/>
    <lineage>
        <taxon>Eukaryota</taxon>
        <taxon>Metazoa</taxon>
        <taxon>Ecdysozoa</taxon>
        <taxon>Nematoda</taxon>
        <taxon>Chromadorea</taxon>
        <taxon>Rhabditida</taxon>
        <taxon>Spirurina</taxon>
        <taxon>Oxyuridomorpha</taxon>
        <taxon>Oxyuroidea</taxon>
        <taxon>Oxyuridae</taxon>
        <taxon>Syphacia</taxon>
    </lineage>
</organism>
<name>A0A0N5ALF4_9BILA</name>
<accession>A0A0N5ALF4</accession>
<dbReference type="GO" id="GO:0004366">
    <property type="term" value="F:glycerol-3-phosphate O-acyltransferase activity"/>
    <property type="evidence" value="ECO:0007669"/>
    <property type="project" value="TreeGrafter"/>
</dbReference>
<keyword evidence="7 15" id="KW-1133">Transmembrane helix</keyword>
<dbReference type="WBParaSite" id="SMUV_0000537201-mRNA-1">
    <property type="protein sequence ID" value="SMUV_0000537201-mRNA-1"/>
    <property type="gene ID" value="SMUV_0000537201"/>
</dbReference>
<dbReference type="InterPro" id="IPR002123">
    <property type="entry name" value="Plipid/glycerol_acylTrfase"/>
</dbReference>
<keyword evidence="17" id="KW-1185">Reference proteome</keyword>
<dbReference type="InterPro" id="IPR045252">
    <property type="entry name" value="LPCAT1-like"/>
</dbReference>
<keyword evidence="10" id="KW-0594">Phospholipid biosynthesis</keyword>
<evidence type="ECO:0000256" key="6">
    <source>
        <dbReference type="ARBA" id="ARBA00022692"/>
    </source>
</evidence>
<keyword evidence="9 15" id="KW-0472">Membrane</keyword>
<dbReference type="GO" id="GO:0008654">
    <property type="term" value="P:phospholipid biosynthetic process"/>
    <property type="evidence" value="ECO:0007669"/>
    <property type="project" value="UniProtKB-KW"/>
</dbReference>
<keyword evidence="11" id="KW-1208">Phospholipid metabolism</keyword>
<evidence type="ECO:0000256" key="9">
    <source>
        <dbReference type="ARBA" id="ARBA00023136"/>
    </source>
</evidence>
<dbReference type="SMART" id="SM00563">
    <property type="entry name" value="PlsC"/>
    <property type="match status" value="1"/>
</dbReference>
<evidence type="ECO:0000313" key="17">
    <source>
        <dbReference type="Proteomes" id="UP000046393"/>
    </source>
</evidence>
<dbReference type="GO" id="GO:0005783">
    <property type="term" value="C:endoplasmic reticulum"/>
    <property type="evidence" value="ECO:0007669"/>
    <property type="project" value="TreeGrafter"/>
</dbReference>
<keyword evidence="8" id="KW-0443">Lipid metabolism</keyword>
<evidence type="ECO:0000256" key="4">
    <source>
        <dbReference type="ARBA" id="ARBA00022516"/>
    </source>
</evidence>
<comment type="subcellular location">
    <subcellularLocation>
        <location evidence="1">Membrane</location>
    </subcellularLocation>
</comment>
<proteinExistence type="inferred from homology"/>
<keyword evidence="5" id="KW-0808">Transferase</keyword>
<dbReference type="PANTHER" id="PTHR23063">
    <property type="entry name" value="PHOSPHOLIPID ACYLTRANSFERASE"/>
    <property type="match status" value="1"/>
</dbReference>
<keyword evidence="12" id="KW-0012">Acyltransferase</keyword>
<reference evidence="18" key="1">
    <citation type="submission" date="2016-04" db="UniProtKB">
        <authorList>
            <consortium name="WormBaseParasite"/>
        </authorList>
    </citation>
    <scope>IDENTIFICATION</scope>
</reference>
<evidence type="ECO:0000259" key="16">
    <source>
        <dbReference type="SMART" id="SM00563"/>
    </source>
</evidence>
<evidence type="ECO:0000256" key="11">
    <source>
        <dbReference type="ARBA" id="ARBA00023264"/>
    </source>
</evidence>
<dbReference type="PANTHER" id="PTHR23063:SF2">
    <property type="entry name" value="GLYCEROL-3-PHOSPHATE ACYLTRANSFERASE 4, ISOFORM D-RELATED"/>
    <property type="match status" value="1"/>
</dbReference>
<dbReference type="GO" id="GO:0019432">
    <property type="term" value="P:triglyceride biosynthetic process"/>
    <property type="evidence" value="ECO:0007669"/>
    <property type="project" value="TreeGrafter"/>
</dbReference>
<comment type="similarity">
    <text evidence="3">Belongs to the 1-acyl-sn-glycerol-3-phosphate acyltransferase family.</text>
</comment>